<dbReference type="PANTHER" id="PTHR47999:SF24">
    <property type="entry name" value="TRANSCRIPTION FACTOR MYB90"/>
    <property type="match status" value="1"/>
</dbReference>
<dbReference type="Pfam" id="PF00249">
    <property type="entry name" value="Myb_DNA-binding"/>
    <property type="match status" value="2"/>
</dbReference>
<proteinExistence type="predicted"/>
<dbReference type="GO" id="GO:0005634">
    <property type="term" value="C:nucleus"/>
    <property type="evidence" value="ECO:0007669"/>
    <property type="project" value="UniProtKB-SubCell"/>
</dbReference>
<feature type="domain" description="Myb-like" evidence="8">
    <location>
        <begin position="60"/>
        <end position="110"/>
    </location>
</feature>
<keyword evidence="4" id="KW-0238">DNA-binding</keyword>
<evidence type="ECO:0000256" key="1">
    <source>
        <dbReference type="ARBA" id="ARBA00004123"/>
    </source>
</evidence>
<keyword evidence="7" id="KW-0539">Nucleus</keyword>
<comment type="subcellular location">
    <subcellularLocation>
        <location evidence="1">Nucleus</location>
    </subcellularLocation>
</comment>
<dbReference type="PROSITE" id="PS51294">
    <property type="entry name" value="HTH_MYB"/>
    <property type="match status" value="2"/>
</dbReference>
<evidence type="ECO:0000256" key="4">
    <source>
        <dbReference type="ARBA" id="ARBA00023125"/>
    </source>
</evidence>
<feature type="domain" description="HTH myb-type" evidence="9">
    <location>
        <begin position="64"/>
        <end position="114"/>
    </location>
</feature>
<dbReference type="PANTHER" id="PTHR47999">
    <property type="entry name" value="TRANSCRIPTION FACTOR MYB8-RELATED-RELATED"/>
    <property type="match status" value="1"/>
</dbReference>
<sequence>MGRGTCSFTLNKGAWTEEEDRLLKKCIEIHGEGNWHKVPLRAGLNRCRKSCRLRWFNYLHPNIKRGEFAWDEIDLIIRMHKLLGNRWSLIAARLPGRTANDIKNRWNTHIHKSLQKKPSVLMKQISTTETITTHQKIKVLKPQPRTLSKKSQWMMKNTYSNSIEKTTTQCREVQNDEQISTKWWENLLFDVEEDDKETSSGSKDEFAIIDDSFSHDDMCLDMNLWET</sequence>
<evidence type="ECO:0000259" key="8">
    <source>
        <dbReference type="PROSITE" id="PS50090"/>
    </source>
</evidence>
<reference evidence="10 11" key="1">
    <citation type="submission" date="2017-09" db="EMBL/GenBank/DDBJ databases">
        <title>WGS assembly of Aquilegia coerulea Goldsmith.</title>
        <authorList>
            <person name="Hodges S."/>
            <person name="Kramer E."/>
            <person name="Nordborg M."/>
            <person name="Tomkins J."/>
            <person name="Borevitz J."/>
            <person name="Derieg N."/>
            <person name="Yan J."/>
            <person name="Mihaltcheva S."/>
            <person name="Hayes R.D."/>
            <person name="Rokhsar D."/>
        </authorList>
    </citation>
    <scope>NUCLEOTIDE SEQUENCE [LARGE SCALE GENOMIC DNA]</scope>
    <source>
        <strain evidence="11">cv. Goldsmith</strain>
    </source>
</reference>
<dbReference type="CDD" id="cd00167">
    <property type="entry name" value="SANT"/>
    <property type="match status" value="2"/>
</dbReference>
<dbReference type="EMBL" id="KZ305032">
    <property type="protein sequence ID" value="PIA46327.1"/>
    <property type="molecule type" value="Genomic_DNA"/>
</dbReference>
<dbReference type="PROSITE" id="PS50090">
    <property type="entry name" value="MYB_LIKE"/>
    <property type="match status" value="2"/>
</dbReference>
<feature type="domain" description="HTH myb-type" evidence="9">
    <location>
        <begin position="7"/>
        <end position="63"/>
    </location>
</feature>
<dbReference type="InterPro" id="IPR015495">
    <property type="entry name" value="Myb_TF_plants"/>
</dbReference>
<evidence type="ECO:0000259" key="9">
    <source>
        <dbReference type="PROSITE" id="PS51294"/>
    </source>
</evidence>
<accession>A0A2G5DSV2</accession>
<dbReference type="InterPro" id="IPR017930">
    <property type="entry name" value="Myb_dom"/>
</dbReference>
<feature type="domain" description="Myb-like" evidence="8">
    <location>
        <begin position="7"/>
        <end position="59"/>
    </location>
</feature>
<keyword evidence="3" id="KW-0805">Transcription regulation</keyword>
<keyword evidence="2" id="KW-0677">Repeat</keyword>
<dbReference type="InterPro" id="IPR001005">
    <property type="entry name" value="SANT/Myb"/>
</dbReference>
<dbReference type="AlphaFoldDB" id="A0A2G5DSV2"/>
<dbReference type="SUPFAM" id="SSF46689">
    <property type="entry name" value="Homeodomain-like"/>
    <property type="match status" value="1"/>
</dbReference>
<evidence type="ECO:0000313" key="10">
    <source>
        <dbReference type="EMBL" id="PIA46327.1"/>
    </source>
</evidence>
<gene>
    <name evidence="10" type="ORF">AQUCO_01500090v1</name>
</gene>
<evidence type="ECO:0000313" key="11">
    <source>
        <dbReference type="Proteomes" id="UP000230069"/>
    </source>
</evidence>
<dbReference type="InParanoid" id="A0A2G5DSV2"/>
<organism evidence="10 11">
    <name type="scientific">Aquilegia coerulea</name>
    <name type="common">Rocky mountain columbine</name>
    <dbReference type="NCBI Taxonomy" id="218851"/>
    <lineage>
        <taxon>Eukaryota</taxon>
        <taxon>Viridiplantae</taxon>
        <taxon>Streptophyta</taxon>
        <taxon>Embryophyta</taxon>
        <taxon>Tracheophyta</taxon>
        <taxon>Spermatophyta</taxon>
        <taxon>Magnoliopsida</taxon>
        <taxon>Ranunculales</taxon>
        <taxon>Ranunculaceae</taxon>
        <taxon>Thalictroideae</taxon>
        <taxon>Aquilegia</taxon>
    </lineage>
</organism>
<dbReference type="OrthoDB" id="2143914at2759"/>
<evidence type="ECO:0000256" key="2">
    <source>
        <dbReference type="ARBA" id="ARBA00022737"/>
    </source>
</evidence>
<keyword evidence="5" id="KW-0010">Activator</keyword>
<keyword evidence="11" id="KW-1185">Reference proteome</keyword>
<evidence type="ECO:0000256" key="6">
    <source>
        <dbReference type="ARBA" id="ARBA00023163"/>
    </source>
</evidence>
<evidence type="ECO:0000256" key="3">
    <source>
        <dbReference type="ARBA" id="ARBA00023015"/>
    </source>
</evidence>
<evidence type="ECO:0000256" key="7">
    <source>
        <dbReference type="ARBA" id="ARBA00023242"/>
    </source>
</evidence>
<protein>
    <submittedName>
        <fullName evidence="10">Uncharacterized protein</fullName>
    </submittedName>
</protein>
<keyword evidence="6" id="KW-0804">Transcription</keyword>
<dbReference type="Proteomes" id="UP000230069">
    <property type="component" value="Unassembled WGS sequence"/>
</dbReference>
<name>A0A2G5DSV2_AQUCA</name>
<evidence type="ECO:0000256" key="5">
    <source>
        <dbReference type="ARBA" id="ARBA00023159"/>
    </source>
</evidence>
<dbReference type="GO" id="GO:0003677">
    <property type="term" value="F:DNA binding"/>
    <property type="evidence" value="ECO:0007669"/>
    <property type="project" value="UniProtKB-KW"/>
</dbReference>
<dbReference type="FunFam" id="1.10.10.60:FF:000218">
    <property type="entry name" value="Myb transcription factor"/>
    <property type="match status" value="1"/>
</dbReference>
<dbReference type="Gene3D" id="1.10.10.60">
    <property type="entry name" value="Homeodomain-like"/>
    <property type="match status" value="2"/>
</dbReference>
<dbReference type="SMART" id="SM00717">
    <property type="entry name" value="SANT"/>
    <property type="match status" value="2"/>
</dbReference>
<dbReference type="InterPro" id="IPR009057">
    <property type="entry name" value="Homeodomain-like_sf"/>
</dbReference>